<name>A0A0L7R2Y0_9HYME</name>
<evidence type="ECO:0000313" key="2">
    <source>
        <dbReference type="Proteomes" id="UP000053825"/>
    </source>
</evidence>
<reference evidence="1 2" key="1">
    <citation type="submission" date="2015-07" db="EMBL/GenBank/DDBJ databases">
        <title>The genome of Habropoda laboriosa.</title>
        <authorList>
            <person name="Pan H."/>
            <person name="Kapheim K."/>
        </authorList>
    </citation>
    <scope>NUCLEOTIDE SEQUENCE [LARGE SCALE GENOMIC DNA]</scope>
    <source>
        <strain evidence="1">0110345459</strain>
    </source>
</reference>
<protein>
    <submittedName>
        <fullName evidence="1">Uncharacterized protein</fullName>
    </submittedName>
</protein>
<dbReference type="EMBL" id="KQ414663">
    <property type="protein sequence ID" value="KOC65235.1"/>
    <property type="molecule type" value="Genomic_DNA"/>
</dbReference>
<evidence type="ECO:0000313" key="1">
    <source>
        <dbReference type="EMBL" id="KOC65235.1"/>
    </source>
</evidence>
<accession>A0A0L7R2Y0</accession>
<dbReference type="AlphaFoldDB" id="A0A0L7R2Y0"/>
<organism evidence="1 2">
    <name type="scientific">Habropoda laboriosa</name>
    <dbReference type="NCBI Taxonomy" id="597456"/>
    <lineage>
        <taxon>Eukaryota</taxon>
        <taxon>Metazoa</taxon>
        <taxon>Ecdysozoa</taxon>
        <taxon>Arthropoda</taxon>
        <taxon>Hexapoda</taxon>
        <taxon>Insecta</taxon>
        <taxon>Pterygota</taxon>
        <taxon>Neoptera</taxon>
        <taxon>Endopterygota</taxon>
        <taxon>Hymenoptera</taxon>
        <taxon>Apocrita</taxon>
        <taxon>Aculeata</taxon>
        <taxon>Apoidea</taxon>
        <taxon>Anthophila</taxon>
        <taxon>Apidae</taxon>
        <taxon>Habropoda</taxon>
    </lineage>
</organism>
<dbReference type="Proteomes" id="UP000053825">
    <property type="component" value="Unassembled WGS sequence"/>
</dbReference>
<sequence>MLNQCLQYSIPLVTLQIIHTASHEYETVICIVTFKRRMCRKKLLTLNDIDKNKDVMISVTMGFYE</sequence>
<gene>
    <name evidence="1" type="ORF">WH47_09814</name>
</gene>
<proteinExistence type="predicted"/>
<keyword evidence="2" id="KW-1185">Reference proteome</keyword>